<protein>
    <recommendedName>
        <fullName evidence="8">Zinc/iron permease</fullName>
    </recommendedName>
</protein>
<dbReference type="Pfam" id="PF02535">
    <property type="entry name" value="Zip"/>
    <property type="match status" value="1"/>
</dbReference>
<evidence type="ECO:0000313" key="6">
    <source>
        <dbReference type="EMBL" id="TKR59422.1"/>
    </source>
</evidence>
<evidence type="ECO:0000256" key="3">
    <source>
        <dbReference type="ARBA" id="ARBA00022989"/>
    </source>
</evidence>
<evidence type="ECO:0000256" key="5">
    <source>
        <dbReference type="SAM" id="Phobius"/>
    </source>
</evidence>
<feature type="transmembrane region" description="Helical" evidence="5">
    <location>
        <begin position="89"/>
        <end position="110"/>
    </location>
</feature>
<keyword evidence="2 5" id="KW-0812">Transmembrane</keyword>
<evidence type="ECO:0000256" key="4">
    <source>
        <dbReference type="ARBA" id="ARBA00023136"/>
    </source>
</evidence>
<organism evidence="6 7">
    <name type="scientific">Steinernema carpocapsae</name>
    <name type="common">Entomopathogenic nematode</name>
    <dbReference type="NCBI Taxonomy" id="34508"/>
    <lineage>
        <taxon>Eukaryota</taxon>
        <taxon>Metazoa</taxon>
        <taxon>Ecdysozoa</taxon>
        <taxon>Nematoda</taxon>
        <taxon>Chromadorea</taxon>
        <taxon>Rhabditida</taxon>
        <taxon>Tylenchina</taxon>
        <taxon>Panagrolaimomorpha</taxon>
        <taxon>Strongyloidoidea</taxon>
        <taxon>Steinernematidae</taxon>
        <taxon>Steinernema</taxon>
    </lineage>
</organism>
<dbReference type="PANTHER" id="PTHR11040:SF140">
    <property type="entry name" value="ZRT (ZRT), IRT- (IRT-) LIKE PROTEIN TRANSPORTER"/>
    <property type="match status" value="1"/>
</dbReference>
<dbReference type="GO" id="GO:0005385">
    <property type="term" value="F:zinc ion transmembrane transporter activity"/>
    <property type="evidence" value="ECO:0007669"/>
    <property type="project" value="TreeGrafter"/>
</dbReference>
<feature type="transmembrane region" description="Helical" evidence="5">
    <location>
        <begin position="116"/>
        <end position="134"/>
    </location>
</feature>
<keyword evidence="4 5" id="KW-0472">Membrane</keyword>
<evidence type="ECO:0000256" key="2">
    <source>
        <dbReference type="ARBA" id="ARBA00022692"/>
    </source>
</evidence>
<comment type="subcellular location">
    <subcellularLocation>
        <location evidence="1">Membrane</location>
        <topology evidence="1">Multi-pass membrane protein</topology>
    </subcellularLocation>
</comment>
<reference evidence="6 7" key="2">
    <citation type="journal article" date="2019" name="G3 (Bethesda)">
        <title>Hybrid Assembly of the Genome of the Entomopathogenic Nematode Steinernema carpocapsae Identifies the X-Chromosome.</title>
        <authorList>
            <person name="Serra L."/>
            <person name="Macchietto M."/>
            <person name="Macias-Munoz A."/>
            <person name="McGill C.J."/>
            <person name="Rodriguez I.M."/>
            <person name="Rodriguez B."/>
            <person name="Murad R."/>
            <person name="Mortazavi A."/>
        </authorList>
    </citation>
    <scope>NUCLEOTIDE SEQUENCE [LARGE SCALE GENOMIC DNA]</scope>
    <source>
        <strain evidence="6 7">ALL</strain>
    </source>
</reference>
<feature type="transmembrane region" description="Helical" evidence="5">
    <location>
        <begin position="12"/>
        <end position="31"/>
    </location>
</feature>
<dbReference type="PANTHER" id="PTHR11040">
    <property type="entry name" value="ZINC/IRON TRANSPORTER"/>
    <property type="match status" value="1"/>
</dbReference>
<evidence type="ECO:0000313" key="7">
    <source>
        <dbReference type="Proteomes" id="UP000298663"/>
    </source>
</evidence>
<dbReference type="EMBL" id="AZBU02000012">
    <property type="protein sequence ID" value="TKR59422.1"/>
    <property type="molecule type" value="Genomic_DNA"/>
</dbReference>
<accession>A0A4U5LTM1</accession>
<keyword evidence="3 5" id="KW-1133">Transmembrane helix</keyword>
<feature type="transmembrane region" description="Helical" evidence="5">
    <location>
        <begin position="146"/>
        <end position="170"/>
    </location>
</feature>
<keyword evidence="7" id="KW-1185">Reference proteome</keyword>
<evidence type="ECO:0000256" key="1">
    <source>
        <dbReference type="ARBA" id="ARBA00004141"/>
    </source>
</evidence>
<feature type="transmembrane region" description="Helical" evidence="5">
    <location>
        <begin position="182"/>
        <end position="205"/>
    </location>
</feature>
<sequence length="241" mass="26354">MKSMEIDMKFPITEFAVVFGFLLVLFIEQMIEHAREKGWIADDGFNNLLSHDHNDHEGADLNDVMQSSHHSQGHHEAHFNEESNSTIRAVLLVAALSLHACFEGLSLGTITDVNALFQIFAALAVHKLLMGFTLGMRMVQSRLQTFTTVICCAIFAGQVLVGGFGGLLLIDFLATKSAGVAHLISGILQGIACGTFFYITSFEILPHELNTPGNRPLKMVFLTAGFLLISAFIAFLPNADD</sequence>
<dbReference type="InterPro" id="IPR003689">
    <property type="entry name" value="ZIP"/>
</dbReference>
<evidence type="ECO:0008006" key="8">
    <source>
        <dbReference type="Google" id="ProtNLM"/>
    </source>
</evidence>
<feature type="transmembrane region" description="Helical" evidence="5">
    <location>
        <begin position="217"/>
        <end position="236"/>
    </location>
</feature>
<dbReference type="Proteomes" id="UP000298663">
    <property type="component" value="Unassembled WGS sequence"/>
</dbReference>
<gene>
    <name evidence="6" type="ORF">L596_029093</name>
</gene>
<proteinExistence type="predicted"/>
<comment type="caution">
    <text evidence="6">The sequence shown here is derived from an EMBL/GenBank/DDBJ whole genome shotgun (WGS) entry which is preliminary data.</text>
</comment>
<reference evidence="6 7" key="1">
    <citation type="journal article" date="2015" name="Genome Biol.">
        <title>Comparative genomics of Steinernema reveals deeply conserved gene regulatory networks.</title>
        <authorList>
            <person name="Dillman A.R."/>
            <person name="Macchietto M."/>
            <person name="Porter C.F."/>
            <person name="Rogers A."/>
            <person name="Williams B."/>
            <person name="Antoshechkin I."/>
            <person name="Lee M.M."/>
            <person name="Goodwin Z."/>
            <person name="Lu X."/>
            <person name="Lewis E.E."/>
            <person name="Goodrich-Blair H."/>
            <person name="Stock S.P."/>
            <person name="Adams B.J."/>
            <person name="Sternberg P.W."/>
            <person name="Mortazavi A."/>
        </authorList>
    </citation>
    <scope>NUCLEOTIDE SEQUENCE [LARGE SCALE GENOMIC DNA]</scope>
    <source>
        <strain evidence="6 7">ALL</strain>
    </source>
</reference>
<dbReference type="AlphaFoldDB" id="A0A4U5LTM1"/>
<dbReference type="GO" id="GO:0005886">
    <property type="term" value="C:plasma membrane"/>
    <property type="evidence" value="ECO:0007669"/>
    <property type="project" value="TreeGrafter"/>
</dbReference>
<name>A0A4U5LTM1_STECR</name>
<dbReference type="STRING" id="34508.A0A4U5LTM1"/>
<dbReference type="OrthoDB" id="5859932at2759"/>